<keyword evidence="5 6" id="KW-0408">Iron</keyword>
<feature type="binding site" description="covalent" evidence="6">
    <location>
        <position position="81"/>
    </location>
    <ligand>
        <name>heme c</name>
        <dbReference type="ChEBI" id="CHEBI:61717"/>
    </ligand>
</feature>
<dbReference type="PRINTS" id="PR00606">
    <property type="entry name" value="CYTCHROMECID"/>
</dbReference>
<feature type="binding site" description="covalent" evidence="6">
    <location>
        <position position="32"/>
    </location>
    <ligand>
        <name>heme c</name>
        <dbReference type="ChEBI" id="CHEBI:61717"/>
    </ligand>
</feature>
<dbReference type="Gene3D" id="1.10.760.10">
    <property type="entry name" value="Cytochrome c-like domain"/>
    <property type="match status" value="1"/>
</dbReference>
<dbReference type="RefSeq" id="WP_095947777.1">
    <property type="nucleotide sequence ID" value="NZ_JAUSRQ010000003.1"/>
</dbReference>
<keyword evidence="1" id="KW-0813">Transport</keyword>
<dbReference type="GO" id="GO:0009055">
    <property type="term" value="F:electron transfer activity"/>
    <property type="evidence" value="ECO:0007669"/>
    <property type="project" value="InterPro"/>
</dbReference>
<evidence type="ECO:0000256" key="6">
    <source>
        <dbReference type="PIRSR" id="PIRSR602324-1"/>
    </source>
</evidence>
<keyword evidence="3 6" id="KW-0479">Metal-binding</keyword>
<evidence type="ECO:0000256" key="1">
    <source>
        <dbReference type="ARBA" id="ARBA00022448"/>
    </source>
</evidence>
<gene>
    <name evidence="9" type="ORF">J2W25_002851</name>
</gene>
<evidence type="ECO:0000259" key="8">
    <source>
        <dbReference type="PROSITE" id="PS51007"/>
    </source>
</evidence>
<dbReference type="SUPFAM" id="SSF46626">
    <property type="entry name" value="Cytochrome c"/>
    <property type="match status" value="1"/>
</dbReference>
<evidence type="ECO:0000256" key="3">
    <source>
        <dbReference type="ARBA" id="ARBA00022723"/>
    </source>
</evidence>
<proteinExistence type="predicted"/>
<keyword evidence="7" id="KW-0732">Signal</keyword>
<dbReference type="GO" id="GO:0020037">
    <property type="term" value="F:heme binding"/>
    <property type="evidence" value="ECO:0007669"/>
    <property type="project" value="InterPro"/>
</dbReference>
<dbReference type="EMBL" id="JAUSRR010000004">
    <property type="protein sequence ID" value="MDP9923828.1"/>
    <property type="molecule type" value="Genomic_DNA"/>
</dbReference>
<evidence type="ECO:0000256" key="2">
    <source>
        <dbReference type="ARBA" id="ARBA00022617"/>
    </source>
</evidence>
<dbReference type="Pfam" id="PF00034">
    <property type="entry name" value="Cytochrom_C"/>
    <property type="match status" value="1"/>
</dbReference>
<accession>A0AAW8DWF5</accession>
<dbReference type="InterPro" id="IPR002324">
    <property type="entry name" value="Cyt_c_ID"/>
</dbReference>
<dbReference type="InterPro" id="IPR036909">
    <property type="entry name" value="Cyt_c-like_dom_sf"/>
</dbReference>
<name>A0AAW8DWF5_9BURK</name>
<feature type="signal peptide" evidence="7">
    <location>
        <begin position="1"/>
        <end position="22"/>
    </location>
</feature>
<evidence type="ECO:0000256" key="5">
    <source>
        <dbReference type="ARBA" id="ARBA00023004"/>
    </source>
</evidence>
<feature type="chain" id="PRO_5043555297" evidence="7">
    <location>
        <begin position="23"/>
        <end position="103"/>
    </location>
</feature>
<keyword evidence="4" id="KW-0249">Electron transport</keyword>
<evidence type="ECO:0000313" key="10">
    <source>
        <dbReference type="Proteomes" id="UP001244295"/>
    </source>
</evidence>
<sequence length="103" mass="10659">MKRTMLMAALGLGLGLAAPAFADLALATSKNCMSCHAVERKVLGPSFKDIAAKYKDDKGAANSLATKIIKGGSGVWGPVPMPANNQVSEADAKKLAAWVLSTK</sequence>
<dbReference type="AlphaFoldDB" id="A0AAW8DWF5"/>
<reference evidence="9" key="1">
    <citation type="submission" date="2023-07" db="EMBL/GenBank/DDBJ databases">
        <title>Sorghum-associated microbial communities from plants grown in Nebraska, USA.</title>
        <authorList>
            <person name="Schachtman D."/>
        </authorList>
    </citation>
    <scope>NUCLEOTIDE SEQUENCE</scope>
    <source>
        <strain evidence="9">DS2795</strain>
    </source>
</reference>
<keyword evidence="2 6" id="KW-0349">Heme</keyword>
<dbReference type="Proteomes" id="UP001244295">
    <property type="component" value="Unassembled WGS sequence"/>
</dbReference>
<evidence type="ECO:0000256" key="7">
    <source>
        <dbReference type="SAM" id="SignalP"/>
    </source>
</evidence>
<protein>
    <submittedName>
        <fullName evidence="9">Cytochrome c</fullName>
    </submittedName>
</protein>
<dbReference type="PROSITE" id="PS51007">
    <property type="entry name" value="CYTC"/>
    <property type="match status" value="1"/>
</dbReference>
<dbReference type="GO" id="GO:0005506">
    <property type="term" value="F:iron ion binding"/>
    <property type="evidence" value="ECO:0007669"/>
    <property type="project" value="InterPro"/>
</dbReference>
<feature type="domain" description="Cytochrome c" evidence="8">
    <location>
        <begin position="15"/>
        <end position="103"/>
    </location>
</feature>
<feature type="binding site" description="covalent" evidence="6">
    <location>
        <position position="36"/>
    </location>
    <ligand>
        <name>heme c</name>
        <dbReference type="ChEBI" id="CHEBI:61717"/>
    </ligand>
</feature>
<evidence type="ECO:0000313" key="9">
    <source>
        <dbReference type="EMBL" id="MDP9923828.1"/>
    </source>
</evidence>
<organism evidence="9 10">
    <name type="scientific">Variovorax boronicumulans</name>
    <dbReference type="NCBI Taxonomy" id="436515"/>
    <lineage>
        <taxon>Bacteria</taxon>
        <taxon>Pseudomonadati</taxon>
        <taxon>Pseudomonadota</taxon>
        <taxon>Betaproteobacteria</taxon>
        <taxon>Burkholderiales</taxon>
        <taxon>Comamonadaceae</taxon>
        <taxon>Variovorax</taxon>
    </lineage>
</organism>
<comment type="PTM">
    <text evidence="6">Binds 1 heme c group covalently per subunit.</text>
</comment>
<evidence type="ECO:0000256" key="4">
    <source>
        <dbReference type="ARBA" id="ARBA00022982"/>
    </source>
</evidence>
<dbReference type="InterPro" id="IPR009056">
    <property type="entry name" value="Cyt_c-like_dom"/>
</dbReference>
<comment type="caution">
    <text evidence="9">The sequence shown here is derived from an EMBL/GenBank/DDBJ whole genome shotgun (WGS) entry which is preliminary data.</text>
</comment>